<dbReference type="InterPro" id="IPR029060">
    <property type="entry name" value="PIN-like_dom_sf"/>
</dbReference>
<keyword evidence="5" id="KW-0472">Membrane</keyword>
<dbReference type="STRING" id="871963.Desdi_0406"/>
<dbReference type="InterPro" id="IPR002716">
    <property type="entry name" value="PIN_dom"/>
</dbReference>
<dbReference type="PROSITE" id="PS50926">
    <property type="entry name" value="TRAM"/>
    <property type="match status" value="1"/>
</dbReference>
<dbReference type="CDD" id="cd09877">
    <property type="entry name" value="PIN_YacL-like"/>
    <property type="match status" value="1"/>
</dbReference>
<evidence type="ECO:0000313" key="7">
    <source>
        <dbReference type="EMBL" id="AGA67952.1"/>
    </source>
</evidence>
<evidence type="ECO:0000256" key="1">
    <source>
        <dbReference type="ARBA" id="ARBA00001946"/>
    </source>
</evidence>
<dbReference type="RefSeq" id="WP_015260959.1">
    <property type="nucleotide sequence ID" value="NC_019903.1"/>
</dbReference>
<evidence type="ECO:0000259" key="6">
    <source>
        <dbReference type="PROSITE" id="PS50926"/>
    </source>
</evidence>
<evidence type="ECO:0000256" key="5">
    <source>
        <dbReference type="SAM" id="Phobius"/>
    </source>
</evidence>
<dbReference type="SMART" id="SM00670">
    <property type="entry name" value="PINc"/>
    <property type="match status" value="1"/>
</dbReference>
<dbReference type="GO" id="GO:0004518">
    <property type="term" value="F:nuclease activity"/>
    <property type="evidence" value="ECO:0007669"/>
    <property type="project" value="UniProtKB-KW"/>
</dbReference>
<dbReference type="Pfam" id="PF01850">
    <property type="entry name" value="PIN"/>
    <property type="match status" value="1"/>
</dbReference>
<name>L0F458_DESDL</name>
<protein>
    <submittedName>
        <fullName evidence="7">Integral membrane protein (PIN domain superfamily)</fullName>
    </submittedName>
</protein>
<gene>
    <name evidence="7" type="ordered locus">Desdi_0406</name>
</gene>
<dbReference type="KEGG" id="ddl:Desdi_0406"/>
<reference evidence="8" key="1">
    <citation type="submission" date="2012-02" db="EMBL/GenBank/DDBJ databases">
        <title>Complete sequence of Desulfitobacterium dichloroeliminans LMG P-21439.</title>
        <authorList>
            <person name="Lucas S."/>
            <person name="Han J."/>
            <person name="Lapidus A."/>
            <person name="Cheng J.-F."/>
            <person name="Goodwin L."/>
            <person name="Pitluck S."/>
            <person name="Peters L."/>
            <person name="Ovchinnikova G."/>
            <person name="Teshima H."/>
            <person name="Detter J.C."/>
            <person name="Han C."/>
            <person name="Tapia R."/>
            <person name="Land M."/>
            <person name="Hauser L."/>
            <person name="Kyrpides N."/>
            <person name="Ivanova N."/>
            <person name="Pagani I."/>
            <person name="Kruse T."/>
            <person name="de Vos W.M."/>
            <person name="Boon N."/>
            <person name="Smidt H."/>
            <person name="Woyke T."/>
        </authorList>
    </citation>
    <scope>NUCLEOTIDE SEQUENCE [LARGE SCALE GENOMIC DNA]</scope>
    <source>
        <strain evidence="8">LMG P-21439 / DCA1</strain>
    </source>
</reference>
<evidence type="ECO:0000256" key="2">
    <source>
        <dbReference type="ARBA" id="ARBA00022722"/>
    </source>
</evidence>
<dbReference type="SUPFAM" id="SSF88723">
    <property type="entry name" value="PIN domain-like"/>
    <property type="match status" value="1"/>
</dbReference>
<dbReference type="eggNOG" id="COG4956">
    <property type="taxonomic scope" value="Bacteria"/>
</dbReference>
<dbReference type="Proteomes" id="UP000010797">
    <property type="component" value="Chromosome"/>
</dbReference>
<comment type="cofactor">
    <cofactor evidence="1">
        <name>Mg(2+)</name>
        <dbReference type="ChEBI" id="CHEBI:18420"/>
    </cofactor>
</comment>
<feature type="transmembrane region" description="Helical" evidence="5">
    <location>
        <begin position="9"/>
        <end position="28"/>
    </location>
</feature>
<keyword evidence="3" id="KW-0378">Hydrolase</keyword>
<evidence type="ECO:0000256" key="3">
    <source>
        <dbReference type="ARBA" id="ARBA00022801"/>
    </source>
</evidence>
<dbReference type="GO" id="GO:0016787">
    <property type="term" value="F:hydrolase activity"/>
    <property type="evidence" value="ECO:0007669"/>
    <property type="project" value="UniProtKB-KW"/>
</dbReference>
<dbReference type="OrthoDB" id="9780734at2"/>
<keyword evidence="5" id="KW-1133">Transmembrane helix</keyword>
<dbReference type="AlphaFoldDB" id="L0F458"/>
<evidence type="ECO:0000256" key="4">
    <source>
        <dbReference type="ARBA" id="ARBA00022842"/>
    </source>
</evidence>
<keyword evidence="2" id="KW-0540">Nuclease</keyword>
<sequence length="389" mass="42130">MIRKIVRGIITVLAGALGFYLNAILLRLNVLQSLGWPISPIWSFVAMAVIFAGVGFLIAPSSMRGFLKMMTWFDARMNKVPTHELIGGALGIIIGLIIASLLSNALNGIPIIGSVISIILSASLGYLGLIIGVKRKEEIFGFFNFLPRFKGDKGDKGKGKDGHLRQGSDASALNYKILDTSVIIDGRIADIVQTGFLEGTLLIPGFVLEELQHIADSSDLLKRNRGRRGLDILNQISKERLANNVEIMEVDFEDIAEVDSKLVRLGQNLGAPILTNDYNLNKVAELQGVKVLNINELANAVKPIVLPGEEMEVQVMKEGKEPGQGVAYLDDGTMIVVDTGRRYMGQTITVLVTSVLQTAAGRMIFAKPKALHEKKSIGLSATNEVDALG</sequence>
<dbReference type="InterPro" id="IPR002792">
    <property type="entry name" value="TRAM_dom"/>
</dbReference>
<feature type="transmembrane region" description="Helical" evidence="5">
    <location>
        <begin position="80"/>
        <end position="102"/>
    </location>
</feature>
<keyword evidence="8" id="KW-1185">Reference proteome</keyword>
<evidence type="ECO:0000313" key="8">
    <source>
        <dbReference type="Proteomes" id="UP000010797"/>
    </source>
</evidence>
<feature type="transmembrane region" description="Helical" evidence="5">
    <location>
        <begin position="40"/>
        <end position="59"/>
    </location>
</feature>
<feature type="domain" description="TRAM" evidence="6">
    <location>
        <begin position="304"/>
        <end position="365"/>
    </location>
</feature>
<feature type="transmembrane region" description="Helical" evidence="5">
    <location>
        <begin position="108"/>
        <end position="133"/>
    </location>
</feature>
<dbReference type="Pfam" id="PF01938">
    <property type="entry name" value="TRAM"/>
    <property type="match status" value="1"/>
</dbReference>
<accession>L0F458</accession>
<proteinExistence type="predicted"/>
<dbReference type="HOGENOM" id="CLU_050839_0_0_9"/>
<dbReference type="Gene3D" id="3.40.50.1010">
    <property type="entry name" value="5'-nuclease"/>
    <property type="match status" value="1"/>
</dbReference>
<keyword evidence="4" id="KW-0460">Magnesium</keyword>
<keyword evidence="5" id="KW-0812">Transmembrane</keyword>
<dbReference type="PANTHER" id="PTHR11603">
    <property type="entry name" value="AAA FAMILY ATPASE"/>
    <property type="match status" value="1"/>
</dbReference>
<organism evidence="7 8">
    <name type="scientific">Desulfitobacterium dichloroeliminans (strain LMG P-21439 / DCA1)</name>
    <dbReference type="NCBI Taxonomy" id="871963"/>
    <lineage>
        <taxon>Bacteria</taxon>
        <taxon>Bacillati</taxon>
        <taxon>Bacillota</taxon>
        <taxon>Clostridia</taxon>
        <taxon>Eubacteriales</taxon>
        <taxon>Desulfitobacteriaceae</taxon>
        <taxon>Desulfitobacterium</taxon>
    </lineage>
</organism>
<dbReference type="EMBL" id="CP003344">
    <property type="protein sequence ID" value="AGA67952.1"/>
    <property type="molecule type" value="Genomic_DNA"/>
</dbReference>
<dbReference type="PANTHER" id="PTHR11603:SF147">
    <property type="entry name" value="MEMBRANE PROTEIN"/>
    <property type="match status" value="1"/>
</dbReference>
<dbReference type="InterPro" id="IPR052041">
    <property type="entry name" value="Nucleic_acid_metab_PIN/TRAM"/>
</dbReference>